<organism evidence="3 4">
    <name type="scientific">Janibacter melonis</name>
    <dbReference type="NCBI Taxonomy" id="262209"/>
    <lineage>
        <taxon>Bacteria</taxon>
        <taxon>Bacillati</taxon>
        <taxon>Actinomycetota</taxon>
        <taxon>Actinomycetes</taxon>
        <taxon>Micrococcales</taxon>
        <taxon>Intrasporangiaceae</taxon>
        <taxon>Janibacter</taxon>
    </lineage>
</organism>
<dbReference type="Pfam" id="PF08486">
    <property type="entry name" value="SpoIID"/>
    <property type="match status" value="1"/>
</dbReference>
<dbReference type="Pfam" id="PF04122">
    <property type="entry name" value="CW_binding_2"/>
    <property type="match status" value="1"/>
</dbReference>
<proteinExistence type="predicted"/>
<evidence type="ECO:0000259" key="2">
    <source>
        <dbReference type="Pfam" id="PF08486"/>
    </source>
</evidence>
<dbReference type="EMBL" id="CP044548">
    <property type="protein sequence ID" value="QFQ29657.2"/>
    <property type="molecule type" value="Genomic_DNA"/>
</dbReference>
<accession>A0A5P8FJG9</accession>
<sequence>MPRRSLRAAGPAMISPRTLPALLLAAVLLVPMAAPTSAAPPGRAPATEAAVVVPTQWQISGSGFGHGVGMSQYGAKHLADEGWSARQILAHYYAGTTYDAVPDTQQVAVSLEQSVAQSRLVGRATASGGGTLTLTAGSRTVSAPGGATVVVTRSGSSVVASCSSCSWAPLTGSRITVTTWAARTDLEVSGSLYRYGRLVLTPSAGSGVHAVLWVRLHDEYLDQIREVPWSWPSSALQAQAAAARAYAMRKISGGLRPECACHVTDTVADQVFHPVPTGGELAAWPRWQAAVRATGSSSTGYVPRYGGQVVEALYSSSNGGWSLDGGEVFGAARPYLRSRYDPASLGAENPYRSWTRTISQSSLAAAFGLPDVVRLDLSDRATGHAVATARATSSGGTTATLTGVALRQALGLPSTALRRADARTSGAGAPGLAVAIARSVPTSATSVVLASQYEQDALHALVAQPLAGTLDAPLLLTGRRGLGSATTAELDRRGSRVRTAYVVGGPTTVEDGVLRALRSRGLVVVRLGGSDVDSVAAAVLQQISARRTVRAVAVTTTTGRSAGAAFSGTARRLREPVVVAGSTQLPWRTRAAVGRAGVTSAHLLGGIAHVSEAVEDSLTGAGLSTVRLPGDDDAEVAGRVGEHFVRSVGGTEVVLAPAGSARVLHRAVAGGLGEVVLVGAAPLPGATAAALQRAPSWTRVRAVGTTQEVPTAWLWAARES</sequence>
<evidence type="ECO:0000313" key="4">
    <source>
        <dbReference type="Proteomes" id="UP000271708"/>
    </source>
</evidence>
<name>A0A5P8FJG9_9MICO</name>
<reference evidence="3 4" key="1">
    <citation type="submission" date="2019-09" db="EMBL/GenBank/DDBJ databases">
        <title>Complete Genome Sequence of Janibacter melonis M714 with both human health impact and industrial applications.</title>
        <authorList>
            <person name="Jin M."/>
            <person name="Zhao Q.R."/>
        </authorList>
    </citation>
    <scope>NUCLEOTIDE SEQUENCE [LARGE SCALE GENOMIC DNA]</scope>
    <source>
        <strain evidence="3 4">M714</strain>
    </source>
</reference>
<dbReference type="KEGG" id="jme:EEW87_003915"/>
<feature type="signal peptide" evidence="1">
    <location>
        <begin position="1"/>
        <end position="38"/>
    </location>
</feature>
<dbReference type="Proteomes" id="UP000271708">
    <property type="component" value="Chromosome"/>
</dbReference>
<evidence type="ECO:0000256" key="1">
    <source>
        <dbReference type="SAM" id="SignalP"/>
    </source>
</evidence>
<evidence type="ECO:0000313" key="3">
    <source>
        <dbReference type="EMBL" id="QFQ29657.2"/>
    </source>
</evidence>
<keyword evidence="1" id="KW-0732">Signal</keyword>
<dbReference type="InterPro" id="IPR013693">
    <property type="entry name" value="SpoIID/LytB_N"/>
</dbReference>
<dbReference type="InterPro" id="IPR007253">
    <property type="entry name" value="Cell_wall-bd_2"/>
</dbReference>
<gene>
    <name evidence="3" type="ORF">EEW87_003915</name>
</gene>
<protein>
    <recommendedName>
        <fullName evidence="2">Sporulation stage II protein D amidase enhancer LytB N-terminal domain-containing protein</fullName>
    </recommendedName>
</protein>
<dbReference type="AlphaFoldDB" id="A0A5P8FJG9"/>
<feature type="chain" id="PRO_5039730447" description="Sporulation stage II protein D amidase enhancer LytB N-terminal domain-containing protein" evidence="1">
    <location>
        <begin position="39"/>
        <end position="720"/>
    </location>
</feature>
<feature type="domain" description="Sporulation stage II protein D amidase enhancer LytB N-terminal" evidence="2">
    <location>
        <begin position="219"/>
        <end position="295"/>
    </location>
</feature>